<dbReference type="Proteomes" id="UP000007803">
    <property type="component" value="Chromosome"/>
</dbReference>
<proteinExistence type="predicted"/>
<dbReference type="EMBL" id="CP002205">
    <property type="protein sequence ID" value="ADN08132.1"/>
    <property type="molecule type" value="Genomic_DNA"/>
</dbReference>
<name>E0USV5_SULAO</name>
<gene>
    <name evidence="2" type="ordered locus">Saut_0083</name>
</gene>
<protein>
    <submittedName>
        <fullName evidence="2">Uncharacterized protein</fullName>
    </submittedName>
</protein>
<evidence type="ECO:0000313" key="2">
    <source>
        <dbReference type="EMBL" id="ADN08132.1"/>
    </source>
</evidence>
<dbReference type="STRING" id="563040.Saut_0083"/>
<dbReference type="KEGG" id="sua:Saut_0083"/>
<accession>E0USV5</accession>
<keyword evidence="1" id="KW-0812">Transmembrane</keyword>
<evidence type="ECO:0000313" key="3">
    <source>
        <dbReference type="Proteomes" id="UP000007803"/>
    </source>
</evidence>
<keyword evidence="1" id="KW-1133">Transmembrane helix</keyword>
<keyword evidence="3" id="KW-1185">Reference proteome</keyword>
<organism evidence="2 3">
    <name type="scientific">Sulfurimonas autotrophica (strain ATCC BAA-671 / DSM 16294 / JCM 11897 / OK10)</name>
    <dbReference type="NCBI Taxonomy" id="563040"/>
    <lineage>
        <taxon>Bacteria</taxon>
        <taxon>Pseudomonadati</taxon>
        <taxon>Campylobacterota</taxon>
        <taxon>Epsilonproteobacteria</taxon>
        <taxon>Campylobacterales</taxon>
        <taxon>Sulfurimonadaceae</taxon>
        <taxon>Sulfurimonas</taxon>
    </lineage>
</organism>
<sequence length="38" mass="4517">MELRATALFKKFLLDIFDIMFPLFTMILSYISNICDKL</sequence>
<reference evidence="3" key="1">
    <citation type="journal article" date="2010" name="Stand. Genomic Sci.">
        <title>Complete genome sequence of Sulfurimonas autotrophica type strain (OK10).</title>
        <authorList>
            <person name="Sikorski J."/>
            <person name="Munk C."/>
            <person name="Lapidus A."/>
            <person name="Djao O."/>
            <person name="Lucas S."/>
            <person name="Glavina Del Rio T."/>
            <person name="Nolan M."/>
            <person name="Tice H."/>
            <person name="Han C."/>
            <person name="Cheng J."/>
            <person name="Tapia R."/>
            <person name="Goodwin L."/>
            <person name="Pitluck S."/>
            <person name="Liolios K."/>
            <person name="Ivanova N."/>
            <person name="Mavromatis K."/>
            <person name="Mikhailova N."/>
            <person name="Pati A."/>
            <person name="Sims D."/>
            <person name="Meincke L."/>
            <person name="Brettin T."/>
            <person name="Detter J."/>
            <person name="Chen A."/>
            <person name="Palaniappan K."/>
            <person name="Land M."/>
            <person name="Hauser L."/>
            <person name="Chang Y."/>
            <person name="Jeffries C."/>
            <person name="Rohde M."/>
            <person name="Lang E."/>
            <person name="Spring S."/>
            <person name="Goker M."/>
            <person name="Woyke T."/>
            <person name="Bristow J."/>
            <person name="Eisen J."/>
            <person name="Markowitz V."/>
            <person name="Hugenholtz P."/>
            <person name="Kyrpides N."/>
            <person name="Klenk H."/>
        </authorList>
    </citation>
    <scope>NUCLEOTIDE SEQUENCE [LARGE SCALE GENOMIC DNA]</scope>
    <source>
        <strain evidence="3">ATCC BAA-671 / DSM 16294 / JCM 11897 / OK10</strain>
    </source>
</reference>
<evidence type="ECO:0000256" key="1">
    <source>
        <dbReference type="SAM" id="Phobius"/>
    </source>
</evidence>
<dbReference type="AlphaFoldDB" id="E0USV5"/>
<dbReference type="HOGENOM" id="CLU_3333832_0_0_7"/>
<keyword evidence="1" id="KW-0472">Membrane</keyword>
<feature type="transmembrane region" description="Helical" evidence="1">
    <location>
        <begin position="12"/>
        <end position="31"/>
    </location>
</feature>